<dbReference type="GO" id="GO:0000213">
    <property type="term" value="F:tRNA-intron lyase activity"/>
    <property type="evidence" value="ECO:0007669"/>
    <property type="project" value="UniProtKB-EC"/>
</dbReference>
<reference evidence="9 10" key="2">
    <citation type="journal article" date="2007" name="BMC Biol.">
        <title>A 100%-complete sequence reveals unusually simple genomic features in the hot-spring red alga Cyanidioschyzon merolae.</title>
        <authorList>
            <person name="Nozaki H."/>
            <person name="Takano H."/>
            <person name="Misumi O."/>
            <person name="Terasawa K."/>
            <person name="Matsuzaki M."/>
            <person name="Maruyama S."/>
            <person name="Nishida K."/>
            <person name="Yagisawa F."/>
            <person name="Yoshida Y."/>
            <person name="Fujiwara T."/>
            <person name="Takio S."/>
            <person name="Tamura K."/>
            <person name="Chung S.J."/>
            <person name="Nakamura S."/>
            <person name="Kuroiwa H."/>
            <person name="Tanaka K."/>
            <person name="Sato N."/>
            <person name="Kuroiwa T."/>
        </authorList>
    </citation>
    <scope>NUCLEOTIDE SEQUENCE [LARGE SCALE GENOMIC DNA]</scope>
    <source>
        <strain evidence="9 10">10D</strain>
    </source>
</reference>
<keyword evidence="9" id="KW-0255">Endonuclease</keyword>
<sequence length="435" mass="49020">MYPSVQSLETSEADTRIRTSSQSVRVVSSGPGAFFVWSIREAEQLRSVHRIIGELVGCAANHVGQNQFLGLPLALDVVEVALGLTEGFITLEEAPWTRYRGCTPELRQAFESERETSRLEQLAAEAKLAEQRRLQFMAAEEWRIARERKRFGQTAARKRPHSGECIVHGHYQAADELCEGSATAQDVPLCEDAGQPSPPRKRPRFLQNVDPIRTAARLLSHVHMESLLGVFRRVWLASRACWQSTAYVLTSSVLSQRYRSESRDWETVPASAVQHARSSKPQGEATLQSAADSKRVRPYRIRIHTERAPFEVLNADTAETVLLDHTNVYGHEFWRSITRSPRFLVFRDLWRRGFYLTSGHKFGADFLAYAHDPCLFHAGLCVIVLNKNDILRPRDIISAGRLGVATKKRATLACVEDIEQGIVSYRGIAWCEALP</sequence>
<evidence type="ECO:0000313" key="9">
    <source>
        <dbReference type="EMBL" id="BAM79883.1"/>
    </source>
</evidence>
<dbReference type="InterPro" id="IPR011856">
    <property type="entry name" value="tRNA_endonuc-like_dom_sf"/>
</dbReference>
<dbReference type="GeneID" id="16993552"/>
<gene>
    <name evidence="9" type="ORF">CYME_CMH233C</name>
</gene>
<dbReference type="CDD" id="cd22363">
    <property type="entry name" value="tRNA-intron_lyase_C"/>
    <property type="match status" value="1"/>
</dbReference>
<evidence type="ECO:0000256" key="3">
    <source>
        <dbReference type="ARBA" id="ARBA00022694"/>
    </source>
</evidence>
<feature type="region of interest" description="Disordered" evidence="6">
    <location>
        <begin position="1"/>
        <end position="20"/>
    </location>
</feature>
<dbReference type="STRING" id="280699.M1VGP4"/>
<evidence type="ECO:0000256" key="4">
    <source>
        <dbReference type="ARBA" id="ARBA00023239"/>
    </source>
</evidence>
<dbReference type="Gramene" id="CMH233CT">
    <property type="protein sequence ID" value="CMH233CT"/>
    <property type="gene ID" value="CMH233C"/>
</dbReference>
<dbReference type="GO" id="GO:0000379">
    <property type="term" value="P:tRNA-type intron splice site recognition and cleavage"/>
    <property type="evidence" value="ECO:0007669"/>
    <property type="project" value="TreeGrafter"/>
</dbReference>
<dbReference type="Pfam" id="PF26577">
    <property type="entry name" value="TSEN34_N"/>
    <property type="match status" value="1"/>
</dbReference>
<dbReference type="OMA" id="AHIMAYP"/>
<dbReference type="SUPFAM" id="SSF53032">
    <property type="entry name" value="tRNA-intron endonuclease catalytic domain-like"/>
    <property type="match status" value="1"/>
</dbReference>
<reference evidence="9 10" key="1">
    <citation type="journal article" date="2004" name="Nature">
        <title>Genome sequence of the ultrasmall unicellular red alga Cyanidioschyzon merolae 10D.</title>
        <authorList>
            <person name="Matsuzaki M."/>
            <person name="Misumi O."/>
            <person name="Shin-i T."/>
            <person name="Maruyama S."/>
            <person name="Takahara M."/>
            <person name="Miyagishima S."/>
            <person name="Mori T."/>
            <person name="Nishida K."/>
            <person name="Yagisawa F."/>
            <person name="Nishida K."/>
            <person name="Yoshida Y."/>
            <person name="Nishimura Y."/>
            <person name="Nakao S."/>
            <person name="Kobayashi T."/>
            <person name="Momoyama Y."/>
            <person name="Higashiyama T."/>
            <person name="Minoda A."/>
            <person name="Sano M."/>
            <person name="Nomoto H."/>
            <person name="Oishi K."/>
            <person name="Hayashi H."/>
            <person name="Ohta F."/>
            <person name="Nishizaka S."/>
            <person name="Haga S."/>
            <person name="Miura S."/>
            <person name="Morishita T."/>
            <person name="Kabeya Y."/>
            <person name="Terasawa K."/>
            <person name="Suzuki Y."/>
            <person name="Ishii Y."/>
            <person name="Asakawa S."/>
            <person name="Takano H."/>
            <person name="Ohta N."/>
            <person name="Kuroiwa H."/>
            <person name="Tanaka K."/>
            <person name="Shimizu N."/>
            <person name="Sugano S."/>
            <person name="Sato N."/>
            <person name="Nozaki H."/>
            <person name="Ogasawara N."/>
            <person name="Kohara Y."/>
            <person name="Kuroiwa T."/>
        </authorList>
    </citation>
    <scope>NUCLEOTIDE SEQUENCE [LARGE SCALE GENOMIC DNA]</scope>
    <source>
        <strain evidence="9 10">10D</strain>
    </source>
</reference>
<feature type="domain" description="TSEN34 N-terminal" evidence="8">
    <location>
        <begin position="29"/>
        <end position="91"/>
    </location>
</feature>
<dbReference type="eggNOG" id="KOG4133">
    <property type="taxonomic scope" value="Eukaryota"/>
</dbReference>
<dbReference type="PANTHER" id="PTHR13070">
    <property type="entry name" value="TRNA-SPLICING ENDONUCLEASE SUBUNIT SEN34-RELATED"/>
    <property type="match status" value="1"/>
</dbReference>
<evidence type="ECO:0000256" key="2">
    <source>
        <dbReference type="ARBA" id="ARBA00012573"/>
    </source>
</evidence>
<dbReference type="InterPro" id="IPR036167">
    <property type="entry name" value="tRNA_intron_Endo_cat-like_sf"/>
</dbReference>
<proteinExistence type="inferred from homology"/>
<dbReference type="GO" id="GO:0005634">
    <property type="term" value="C:nucleus"/>
    <property type="evidence" value="ECO:0007669"/>
    <property type="project" value="UniProtKB-ARBA"/>
</dbReference>
<name>M1VGP4_CYAM1</name>
<organism evidence="9 10">
    <name type="scientific">Cyanidioschyzon merolae (strain NIES-3377 / 10D)</name>
    <name type="common">Unicellular red alga</name>
    <dbReference type="NCBI Taxonomy" id="280699"/>
    <lineage>
        <taxon>Eukaryota</taxon>
        <taxon>Rhodophyta</taxon>
        <taxon>Bangiophyceae</taxon>
        <taxon>Cyanidiales</taxon>
        <taxon>Cyanidiaceae</taxon>
        <taxon>Cyanidioschyzon</taxon>
    </lineage>
</organism>
<evidence type="ECO:0000256" key="1">
    <source>
        <dbReference type="ARBA" id="ARBA00008078"/>
    </source>
</evidence>
<protein>
    <recommendedName>
        <fullName evidence="2">tRNA-intron lyase</fullName>
        <ecNumber evidence="2">4.6.1.16</ecNumber>
    </recommendedName>
</protein>
<dbReference type="HOGENOM" id="CLU_049366_0_0_1"/>
<keyword evidence="10" id="KW-1185">Reference proteome</keyword>
<keyword evidence="3" id="KW-0819">tRNA processing</keyword>
<dbReference type="OrthoDB" id="48041at2759"/>
<dbReference type="AlphaFoldDB" id="M1VGP4"/>
<dbReference type="GO" id="GO:0003676">
    <property type="term" value="F:nucleic acid binding"/>
    <property type="evidence" value="ECO:0007669"/>
    <property type="project" value="InterPro"/>
</dbReference>
<dbReference type="KEGG" id="cme:CYME_CMH233C"/>
<dbReference type="EC" id="4.6.1.16" evidence="2"/>
<feature type="domain" description="tRNA intron endonuclease catalytic" evidence="7">
    <location>
        <begin position="342"/>
        <end position="417"/>
    </location>
</feature>
<evidence type="ECO:0000313" key="10">
    <source>
        <dbReference type="Proteomes" id="UP000007014"/>
    </source>
</evidence>
<evidence type="ECO:0000256" key="5">
    <source>
        <dbReference type="ARBA" id="ARBA00034031"/>
    </source>
</evidence>
<keyword evidence="9" id="KW-0378">Hydrolase</keyword>
<feature type="compositionally biased region" description="Polar residues" evidence="6">
    <location>
        <begin position="1"/>
        <end position="10"/>
    </location>
</feature>
<keyword evidence="9" id="KW-0540">Nuclease</keyword>
<dbReference type="InterPro" id="IPR059049">
    <property type="entry name" value="TSEN34_N"/>
</dbReference>
<dbReference type="Gene3D" id="3.40.1350.10">
    <property type="match status" value="1"/>
</dbReference>
<dbReference type="InterPro" id="IPR006677">
    <property type="entry name" value="tRNA_intron_Endonuc_cat-like"/>
</dbReference>
<dbReference type="PANTHER" id="PTHR13070:SF0">
    <property type="entry name" value="TRNA-SPLICING ENDONUCLEASE SUBUNIT SEN34"/>
    <property type="match status" value="1"/>
</dbReference>
<evidence type="ECO:0000259" key="8">
    <source>
        <dbReference type="Pfam" id="PF26577"/>
    </source>
</evidence>
<evidence type="ECO:0000256" key="6">
    <source>
        <dbReference type="SAM" id="MobiDB-lite"/>
    </source>
</evidence>
<keyword evidence="4" id="KW-0456">Lyase</keyword>
<dbReference type="RefSeq" id="XP_005536169.1">
    <property type="nucleotide sequence ID" value="XM_005536112.1"/>
</dbReference>
<dbReference type="EMBL" id="AP006490">
    <property type="protein sequence ID" value="BAM79883.1"/>
    <property type="molecule type" value="Genomic_DNA"/>
</dbReference>
<evidence type="ECO:0000259" key="7">
    <source>
        <dbReference type="Pfam" id="PF01974"/>
    </source>
</evidence>
<comment type="similarity">
    <text evidence="1">Belongs to the tRNA-intron endonuclease family.</text>
</comment>
<accession>M1VGP4</accession>
<dbReference type="Pfam" id="PF01974">
    <property type="entry name" value="tRNA_int_endo"/>
    <property type="match status" value="1"/>
</dbReference>
<comment type="catalytic activity">
    <reaction evidence="5">
        <text>pretRNA = a 3'-half-tRNA molecule with a 5'-OH end + a 5'-half-tRNA molecule with a 2',3'-cyclic phosphate end + an intron with a 2',3'-cyclic phosphate and a 5'-hydroxyl terminus.</text>
        <dbReference type="EC" id="4.6.1.16"/>
    </reaction>
</comment>
<dbReference type="Proteomes" id="UP000007014">
    <property type="component" value="Chromosome 8"/>
</dbReference>